<protein>
    <submittedName>
        <fullName evidence="4">Ankyrin repeat protein</fullName>
    </submittedName>
</protein>
<dbReference type="Gene3D" id="1.25.40.20">
    <property type="entry name" value="Ankyrin repeat-containing domain"/>
    <property type="match status" value="1"/>
</dbReference>
<dbReference type="SMART" id="SM00248">
    <property type="entry name" value="ANK"/>
    <property type="match status" value="2"/>
</dbReference>
<dbReference type="SUPFAM" id="SSF48403">
    <property type="entry name" value="Ankyrin repeat"/>
    <property type="match status" value="1"/>
</dbReference>
<feature type="repeat" description="ANK" evidence="3">
    <location>
        <begin position="50"/>
        <end position="82"/>
    </location>
</feature>
<sequence length="110" mass="11685">MLLGSRKIDLSQTLDKHGCSALHCAAYGGKISTVRALIEHGAEVDAREGAGLTPLHKAVLRKMQGTVKVLLEFGADPLAVTKRGASAIDLAMKDGLVDILHLLEDAIEEE</sequence>
<evidence type="ECO:0000313" key="5">
    <source>
        <dbReference type="Proteomes" id="UP000799757"/>
    </source>
</evidence>
<dbReference type="PROSITE" id="PS50297">
    <property type="entry name" value="ANK_REP_REGION"/>
    <property type="match status" value="2"/>
</dbReference>
<evidence type="ECO:0000256" key="1">
    <source>
        <dbReference type="ARBA" id="ARBA00022737"/>
    </source>
</evidence>
<keyword evidence="2 3" id="KW-0040">ANK repeat</keyword>
<feature type="repeat" description="ANK" evidence="3">
    <location>
        <begin position="17"/>
        <end position="49"/>
    </location>
</feature>
<dbReference type="PROSITE" id="PS50088">
    <property type="entry name" value="ANK_REPEAT"/>
    <property type="match status" value="2"/>
</dbReference>
<dbReference type="Pfam" id="PF12796">
    <property type="entry name" value="Ank_2"/>
    <property type="match status" value="1"/>
</dbReference>
<reference evidence="4" key="1">
    <citation type="journal article" date="2020" name="Stud. Mycol.">
        <title>101 Dothideomycetes genomes: a test case for predicting lifestyles and emergence of pathogens.</title>
        <authorList>
            <person name="Haridas S."/>
            <person name="Albert R."/>
            <person name="Binder M."/>
            <person name="Bloem J."/>
            <person name="Labutti K."/>
            <person name="Salamov A."/>
            <person name="Andreopoulos B."/>
            <person name="Baker S."/>
            <person name="Barry K."/>
            <person name="Bills G."/>
            <person name="Bluhm B."/>
            <person name="Cannon C."/>
            <person name="Castanera R."/>
            <person name="Culley D."/>
            <person name="Daum C."/>
            <person name="Ezra D."/>
            <person name="Gonzalez J."/>
            <person name="Henrissat B."/>
            <person name="Kuo A."/>
            <person name="Liang C."/>
            <person name="Lipzen A."/>
            <person name="Lutzoni F."/>
            <person name="Magnuson J."/>
            <person name="Mondo S."/>
            <person name="Nolan M."/>
            <person name="Ohm R."/>
            <person name="Pangilinan J."/>
            <person name="Park H.-J."/>
            <person name="Ramirez L."/>
            <person name="Alfaro M."/>
            <person name="Sun H."/>
            <person name="Tritt A."/>
            <person name="Yoshinaga Y."/>
            <person name="Zwiers L.-H."/>
            <person name="Turgeon B."/>
            <person name="Goodwin S."/>
            <person name="Spatafora J."/>
            <person name="Crous P."/>
            <person name="Grigoriev I."/>
        </authorList>
    </citation>
    <scope>NUCLEOTIDE SEQUENCE</scope>
    <source>
        <strain evidence="4">CBS 109.77</strain>
    </source>
</reference>
<evidence type="ECO:0000256" key="2">
    <source>
        <dbReference type="ARBA" id="ARBA00023043"/>
    </source>
</evidence>
<dbReference type="EMBL" id="MU001861">
    <property type="protein sequence ID" value="KAF2795361.1"/>
    <property type="molecule type" value="Genomic_DNA"/>
</dbReference>
<dbReference type="OrthoDB" id="5431422at2759"/>
<dbReference type="Proteomes" id="UP000799757">
    <property type="component" value="Unassembled WGS sequence"/>
</dbReference>
<keyword evidence="5" id="KW-1185">Reference proteome</keyword>
<gene>
    <name evidence="4" type="ORF">K505DRAFT_240015</name>
</gene>
<dbReference type="AlphaFoldDB" id="A0A6A6XG92"/>
<proteinExistence type="predicted"/>
<evidence type="ECO:0000313" key="4">
    <source>
        <dbReference type="EMBL" id="KAF2795361.1"/>
    </source>
</evidence>
<name>A0A6A6XG92_9PLEO</name>
<keyword evidence="1" id="KW-0677">Repeat</keyword>
<dbReference type="InterPro" id="IPR002110">
    <property type="entry name" value="Ankyrin_rpt"/>
</dbReference>
<evidence type="ECO:0000256" key="3">
    <source>
        <dbReference type="PROSITE-ProRule" id="PRU00023"/>
    </source>
</evidence>
<dbReference type="InterPro" id="IPR036770">
    <property type="entry name" value="Ankyrin_rpt-contain_sf"/>
</dbReference>
<accession>A0A6A6XG92</accession>
<dbReference type="PANTHER" id="PTHR24171">
    <property type="entry name" value="ANKYRIN REPEAT DOMAIN-CONTAINING PROTEIN 39-RELATED"/>
    <property type="match status" value="1"/>
</dbReference>
<organism evidence="4 5">
    <name type="scientific">Melanomma pulvis-pyrius CBS 109.77</name>
    <dbReference type="NCBI Taxonomy" id="1314802"/>
    <lineage>
        <taxon>Eukaryota</taxon>
        <taxon>Fungi</taxon>
        <taxon>Dikarya</taxon>
        <taxon>Ascomycota</taxon>
        <taxon>Pezizomycotina</taxon>
        <taxon>Dothideomycetes</taxon>
        <taxon>Pleosporomycetidae</taxon>
        <taxon>Pleosporales</taxon>
        <taxon>Melanommataceae</taxon>
        <taxon>Melanomma</taxon>
    </lineage>
</organism>